<accession>A0ABP9DJE4</accession>
<dbReference type="EMBL" id="BAABIS010000001">
    <property type="protein sequence ID" value="GAA4843636.1"/>
    <property type="molecule type" value="Genomic_DNA"/>
</dbReference>
<keyword evidence="2" id="KW-1185">Reference proteome</keyword>
<dbReference type="InterPro" id="IPR036038">
    <property type="entry name" value="Aminotransferase-like"/>
</dbReference>
<keyword evidence="1" id="KW-0032">Aminotransferase</keyword>
<sequence length="256" mass="27826">MTELDGRPVDPAELQVLALTNYGHFTTVRVEDGRVRGLALHLERLTADCRALFGTEPDPDRVRAYVRRVLPGEGTVNVRVTLFDPALDLGTIGGPAHPRVLVTTRPAGPLAAGPIRVRTVPYVRDLPQVKGVGLYGALRHRREALLAGFDDVLFTDPAGRLTEGGTWNLGLVRDGRVVWPRGEILVGTTMRLLQRVDEDWSAEDVRSPDGFEAAFATNAAVGVRVVSAVDGRPLAGEHPVVERLRAAYRELPGEPV</sequence>
<dbReference type="GO" id="GO:0008483">
    <property type="term" value="F:transaminase activity"/>
    <property type="evidence" value="ECO:0007669"/>
    <property type="project" value="UniProtKB-KW"/>
</dbReference>
<protein>
    <submittedName>
        <fullName evidence="1">Aminotransferase class IV family protein</fullName>
    </submittedName>
</protein>
<dbReference type="Pfam" id="PF01063">
    <property type="entry name" value="Aminotran_4"/>
    <property type="match status" value="1"/>
</dbReference>
<dbReference type="Gene3D" id="3.30.470.10">
    <property type="match status" value="1"/>
</dbReference>
<reference evidence="2" key="1">
    <citation type="journal article" date="2019" name="Int. J. Syst. Evol. Microbiol.">
        <title>The Global Catalogue of Microorganisms (GCM) 10K type strain sequencing project: providing services to taxonomists for standard genome sequencing and annotation.</title>
        <authorList>
            <consortium name="The Broad Institute Genomics Platform"/>
            <consortium name="The Broad Institute Genome Sequencing Center for Infectious Disease"/>
            <person name="Wu L."/>
            <person name="Ma J."/>
        </authorList>
    </citation>
    <scope>NUCLEOTIDE SEQUENCE [LARGE SCALE GENOMIC DNA]</scope>
    <source>
        <strain evidence="2">JCM 13006</strain>
    </source>
</reference>
<dbReference type="SUPFAM" id="SSF56752">
    <property type="entry name" value="D-aminoacid aminotransferase-like PLP-dependent enzymes"/>
    <property type="match status" value="1"/>
</dbReference>
<dbReference type="InterPro" id="IPR043131">
    <property type="entry name" value="BCAT-like_N"/>
</dbReference>
<keyword evidence="1" id="KW-0808">Transferase</keyword>
<dbReference type="RefSeq" id="WP_345696397.1">
    <property type="nucleotide sequence ID" value="NZ_BAABIS010000001.1"/>
</dbReference>
<dbReference type="Proteomes" id="UP001501752">
    <property type="component" value="Unassembled WGS sequence"/>
</dbReference>
<name>A0ABP9DJE4_9ACTN</name>
<dbReference type="InterPro" id="IPR001544">
    <property type="entry name" value="Aminotrans_IV"/>
</dbReference>
<evidence type="ECO:0000313" key="1">
    <source>
        <dbReference type="EMBL" id="GAA4843636.1"/>
    </source>
</evidence>
<comment type="caution">
    <text evidence="1">The sequence shown here is derived from an EMBL/GenBank/DDBJ whole genome shotgun (WGS) entry which is preliminary data.</text>
</comment>
<proteinExistence type="predicted"/>
<gene>
    <name evidence="1" type="ORF">GCM10023235_19730</name>
</gene>
<evidence type="ECO:0000313" key="2">
    <source>
        <dbReference type="Proteomes" id="UP001501752"/>
    </source>
</evidence>
<organism evidence="1 2">
    <name type="scientific">Kitasatospora terrestris</name>
    <dbReference type="NCBI Taxonomy" id="258051"/>
    <lineage>
        <taxon>Bacteria</taxon>
        <taxon>Bacillati</taxon>
        <taxon>Actinomycetota</taxon>
        <taxon>Actinomycetes</taxon>
        <taxon>Kitasatosporales</taxon>
        <taxon>Streptomycetaceae</taxon>
        <taxon>Kitasatospora</taxon>
    </lineage>
</organism>
<dbReference type="NCBIfam" id="NF006734">
    <property type="entry name" value="PRK09266.1"/>
    <property type="match status" value="1"/>
</dbReference>
<dbReference type="InterPro" id="IPR043132">
    <property type="entry name" value="BCAT-like_C"/>
</dbReference>
<dbReference type="Gene3D" id="3.20.10.10">
    <property type="entry name" value="D-amino Acid Aminotransferase, subunit A, domain 2"/>
    <property type="match status" value="1"/>
</dbReference>